<dbReference type="EMBL" id="GBXM01074589">
    <property type="protein sequence ID" value="JAH33988.1"/>
    <property type="molecule type" value="Transcribed_RNA"/>
</dbReference>
<dbReference type="AlphaFoldDB" id="A0A0E9S0D4"/>
<sequence length="36" mass="4171">MGKPSELTYHYAEYLIRQQAAQRGWRTPITSLYAIG</sequence>
<accession>A0A0E9S0D4</accession>
<organism evidence="1">
    <name type="scientific">Anguilla anguilla</name>
    <name type="common">European freshwater eel</name>
    <name type="synonym">Muraena anguilla</name>
    <dbReference type="NCBI Taxonomy" id="7936"/>
    <lineage>
        <taxon>Eukaryota</taxon>
        <taxon>Metazoa</taxon>
        <taxon>Chordata</taxon>
        <taxon>Craniata</taxon>
        <taxon>Vertebrata</taxon>
        <taxon>Euteleostomi</taxon>
        <taxon>Actinopterygii</taxon>
        <taxon>Neopterygii</taxon>
        <taxon>Teleostei</taxon>
        <taxon>Anguilliformes</taxon>
        <taxon>Anguillidae</taxon>
        <taxon>Anguilla</taxon>
    </lineage>
</organism>
<proteinExistence type="predicted"/>
<reference evidence="1" key="2">
    <citation type="journal article" date="2015" name="Fish Shellfish Immunol.">
        <title>Early steps in the European eel (Anguilla anguilla)-Vibrio vulnificus interaction in the gills: Role of the RtxA13 toxin.</title>
        <authorList>
            <person name="Callol A."/>
            <person name="Pajuelo D."/>
            <person name="Ebbesson L."/>
            <person name="Teles M."/>
            <person name="MacKenzie S."/>
            <person name="Amaro C."/>
        </authorList>
    </citation>
    <scope>NUCLEOTIDE SEQUENCE</scope>
</reference>
<evidence type="ECO:0000313" key="1">
    <source>
        <dbReference type="EMBL" id="JAH33988.1"/>
    </source>
</evidence>
<name>A0A0E9S0D4_ANGAN</name>
<protein>
    <submittedName>
        <fullName evidence="1">Uncharacterized protein</fullName>
    </submittedName>
</protein>
<reference evidence="1" key="1">
    <citation type="submission" date="2014-11" db="EMBL/GenBank/DDBJ databases">
        <authorList>
            <person name="Amaro Gonzalez C."/>
        </authorList>
    </citation>
    <scope>NUCLEOTIDE SEQUENCE</scope>
</reference>